<keyword evidence="2" id="KW-0547">Nucleotide-binding</keyword>
<dbReference type="InterPro" id="IPR003593">
    <property type="entry name" value="AAA+_ATPase"/>
</dbReference>
<keyword evidence="4" id="KW-0175">Coiled coil</keyword>
<feature type="domain" description="ABC transporter" evidence="5">
    <location>
        <begin position="338"/>
        <end position="549"/>
    </location>
</feature>
<keyword evidence="3 6" id="KW-0067">ATP-binding</keyword>
<dbReference type="GO" id="GO:0016887">
    <property type="term" value="F:ATP hydrolysis activity"/>
    <property type="evidence" value="ECO:0007669"/>
    <property type="project" value="InterPro"/>
</dbReference>
<evidence type="ECO:0000313" key="7">
    <source>
        <dbReference type="Proteomes" id="UP000580797"/>
    </source>
</evidence>
<dbReference type="PANTHER" id="PTHR19211:SF14">
    <property type="entry name" value="ATP-BINDING CASSETTE SUB-FAMILY F MEMBER 1"/>
    <property type="match status" value="1"/>
</dbReference>
<dbReference type="InterPro" id="IPR027417">
    <property type="entry name" value="P-loop_NTPase"/>
</dbReference>
<evidence type="ECO:0000313" key="6">
    <source>
        <dbReference type="EMBL" id="MBB5512440.1"/>
    </source>
</evidence>
<keyword evidence="1" id="KW-0677">Repeat</keyword>
<accession>A0A7W8TUP1</accession>
<sequence length="551" mass="59582">MLTHTYVHPARHRAQLTLADVSLMRGATPVLNHVDLTVTAQSRIAIVGENGRGKSTLLYVLAGVLSPDSGSVQRTGTLGLAEQEMTATDSRTVGQAVAEAMAVPRAAVLALDAAASALADDREGAAEEYAAALEFAGAIQAWDAERRVQIALEALDAETDMTRLLADLSVGQRYRVRLACLLGSEDDFLLLDEPTNHLDRSGLEFLTAQLRARSGGVIIVSHDRALLSDIAETIIDLDPAPDNRPRIYGSGYAGYQEGRLSERERWEQDYERQQAEHTRLQESLSAAQNRLISGWRPEKGTNKHGRATRAGGHVQNVHRRREALEAHPVTVPEPPQLFRFPDLPTRTGAALLSVDNVSVAGRLATSVSFTLSHRGRLVVTGPNGAGKSTLLRVVSGELVQDTGTIQRPGSTRIGFLHQESALPLDRRASEVYAAHIGALVSAGVLLQSEVVSLSQLGLLRPRETGKRVGELSMGQQRRLDLALVLSKRPHLLLLDEPTNHLSFTLVDELTIALGATQAAVVLSSHDRQLLRDVASWPQLQLTARAEGDVLA</sequence>
<reference evidence="6 7" key="1">
    <citation type="submission" date="2020-08" db="EMBL/GenBank/DDBJ databases">
        <title>Sequencing the genomes of 1000 actinobacteria strains.</title>
        <authorList>
            <person name="Klenk H.-P."/>
        </authorList>
    </citation>
    <scope>NUCLEOTIDE SEQUENCE [LARGE SCALE GENOMIC DNA]</scope>
    <source>
        <strain evidence="6 7">DSM 105783</strain>
    </source>
</reference>
<dbReference type="Pfam" id="PF00005">
    <property type="entry name" value="ABC_tran"/>
    <property type="match status" value="2"/>
</dbReference>
<dbReference type="Gene3D" id="3.40.50.300">
    <property type="entry name" value="P-loop containing nucleotide triphosphate hydrolases"/>
    <property type="match status" value="2"/>
</dbReference>
<proteinExistence type="predicted"/>
<dbReference type="SMART" id="SM00382">
    <property type="entry name" value="AAA"/>
    <property type="match status" value="2"/>
</dbReference>
<evidence type="ECO:0000259" key="5">
    <source>
        <dbReference type="PROSITE" id="PS50893"/>
    </source>
</evidence>
<dbReference type="SUPFAM" id="SSF52540">
    <property type="entry name" value="P-loop containing nucleoside triphosphate hydrolases"/>
    <property type="match status" value="2"/>
</dbReference>
<dbReference type="GO" id="GO:0005524">
    <property type="term" value="F:ATP binding"/>
    <property type="evidence" value="ECO:0007669"/>
    <property type="project" value="UniProtKB-KW"/>
</dbReference>
<comment type="caution">
    <text evidence="6">The sequence shown here is derived from an EMBL/GenBank/DDBJ whole genome shotgun (WGS) entry which is preliminary data.</text>
</comment>
<organism evidence="6 7">
    <name type="scientific">Neomicrococcus aestuarii</name>
    <dbReference type="NCBI Taxonomy" id="556325"/>
    <lineage>
        <taxon>Bacteria</taxon>
        <taxon>Bacillati</taxon>
        <taxon>Actinomycetota</taxon>
        <taxon>Actinomycetes</taxon>
        <taxon>Micrococcales</taxon>
        <taxon>Micrococcaceae</taxon>
        <taxon>Neomicrococcus</taxon>
    </lineage>
</organism>
<dbReference type="CDD" id="cd03221">
    <property type="entry name" value="ABCF_EF-3"/>
    <property type="match status" value="2"/>
</dbReference>
<evidence type="ECO:0000256" key="3">
    <source>
        <dbReference type="ARBA" id="ARBA00022840"/>
    </source>
</evidence>
<dbReference type="Proteomes" id="UP000580797">
    <property type="component" value="Unassembled WGS sequence"/>
</dbReference>
<dbReference type="PANTHER" id="PTHR19211">
    <property type="entry name" value="ATP-BINDING TRANSPORT PROTEIN-RELATED"/>
    <property type="match status" value="1"/>
</dbReference>
<dbReference type="PROSITE" id="PS50893">
    <property type="entry name" value="ABC_TRANSPORTER_2"/>
    <property type="match status" value="2"/>
</dbReference>
<gene>
    <name evidence="6" type="ORF">HD598_001127</name>
</gene>
<dbReference type="AlphaFoldDB" id="A0A7W8TUP1"/>
<name>A0A7W8TUP1_9MICC</name>
<evidence type="ECO:0000256" key="2">
    <source>
        <dbReference type="ARBA" id="ARBA00022741"/>
    </source>
</evidence>
<feature type="domain" description="ABC transporter" evidence="5">
    <location>
        <begin position="16"/>
        <end position="282"/>
    </location>
</feature>
<dbReference type="InterPro" id="IPR050611">
    <property type="entry name" value="ABCF"/>
</dbReference>
<evidence type="ECO:0000256" key="4">
    <source>
        <dbReference type="SAM" id="Coils"/>
    </source>
</evidence>
<evidence type="ECO:0000256" key="1">
    <source>
        <dbReference type="ARBA" id="ARBA00022737"/>
    </source>
</evidence>
<dbReference type="EMBL" id="JACHDR010000001">
    <property type="protein sequence ID" value="MBB5512440.1"/>
    <property type="molecule type" value="Genomic_DNA"/>
</dbReference>
<dbReference type="FunFam" id="3.40.50.300:FF:000011">
    <property type="entry name" value="Putative ABC transporter ATP-binding component"/>
    <property type="match status" value="1"/>
</dbReference>
<protein>
    <submittedName>
        <fullName evidence="6">Macrolide transport system ATP-binding/permease protein</fullName>
    </submittedName>
</protein>
<feature type="coiled-coil region" evidence="4">
    <location>
        <begin position="263"/>
        <end position="290"/>
    </location>
</feature>
<dbReference type="RefSeq" id="WP_183664403.1">
    <property type="nucleotide sequence ID" value="NZ_BAAARH010000010.1"/>
</dbReference>
<dbReference type="InterPro" id="IPR003439">
    <property type="entry name" value="ABC_transporter-like_ATP-bd"/>
</dbReference>